<evidence type="ECO:0000313" key="3">
    <source>
        <dbReference type="WBParaSite" id="sdigi.contig483.g8598.t1"/>
    </source>
</evidence>
<proteinExistence type="predicted"/>
<protein>
    <submittedName>
        <fullName evidence="3">Uncharacterized protein</fullName>
    </submittedName>
</protein>
<dbReference type="AlphaFoldDB" id="A0A915PVC9"/>
<evidence type="ECO:0000256" key="1">
    <source>
        <dbReference type="SAM" id="MobiDB-lite"/>
    </source>
</evidence>
<accession>A0A915PVC9</accession>
<organism evidence="2 3">
    <name type="scientific">Setaria digitata</name>
    <dbReference type="NCBI Taxonomy" id="48799"/>
    <lineage>
        <taxon>Eukaryota</taxon>
        <taxon>Metazoa</taxon>
        <taxon>Ecdysozoa</taxon>
        <taxon>Nematoda</taxon>
        <taxon>Chromadorea</taxon>
        <taxon>Rhabditida</taxon>
        <taxon>Spirurina</taxon>
        <taxon>Spiruromorpha</taxon>
        <taxon>Filarioidea</taxon>
        <taxon>Setariidae</taxon>
        <taxon>Setaria</taxon>
    </lineage>
</organism>
<dbReference type="Proteomes" id="UP000887581">
    <property type="component" value="Unplaced"/>
</dbReference>
<evidence type="ECO:0000313" key="2">
    <source>
        <dbReference type="Proteomes" id="UP000887581"/>
    </source>
</evidence>
<reference evidence="3" key="1">
    <citation type="submission" date="2022-11" db="UniProtKB">
        <authorList>
            <consortium name="WormBaseParasite"/>
        </authorList>
    </citation>
    <scope>IDENTIFICATION</scope>
</reference>
<keyword evidence="2" id="KW-1185">Reference proteome</keyword>
<feature type="region of interest" description="Disordered" evidence="1">
    <location>
        <begin position="1"/>
        <end position="36"/>
    </location>
</feature>
<name>A0A915PVC9_9BILA</name>
<feature type="compositionally biased region" description="Basic and acidic residues" evidence="1">
    <location>
        <begin position="12"/>
        <end position="26"/>
    </location>
</feature>
<sequence length="58" mass="6924">MQYNRIQARNGEALERNQLRYDPDQNRDEEDAIDTGENGFVLQWRKKPVRHNDQIAIP</sequence>
<dbReference type="WBParaSite" id="sdigi.contig483.g8598.t1">
    <property type="protein sequence ID" value="sdigi.contig483.g8598.t1"/>
    <property type="gene ID" value="sdigi.contig483.g8598"/>
</dbReference>